<feature type="domain" description="DUF4780" evidence="2">
    <location>
        <begin position="108"/>
        <end position="216"/>
    </location>
</feature>
<dbReference type="OMA" id="FGWIVPR"/>
<dbReference type="EMBL" id="CH954182">
    <property type="protein sequence ID" value="EDV53166.1"/>
    <property type="molecule type" value="Genomic_DNA"/>
</dbReference>
<gene>
    <name evidence="3" type="primary">Dere\GG11993</name>
    <name evidence="3" type="ORF">Dere_GG11993</name>
</gene>
<keyword evidence="4" id="KW-1185">Reference proteome</keyword>
<evidence type="ECO:0000256" key="1">
    <source>
        <dbReference type="SAM" id="MobiDB-lite"/>
    </source>
</evidence>
<name>B3P5B6_DROER</name>
<evidence type="ECO:0000313" key="3">
    <source>
        <dbReference type="EMBL" id="EDV53166.1"/>
    </source>
</evidence>
<proteinExistence type="predicted"/>
<dbReference type="PhylomeDB" id="B3P5B6"/>
<dbReference type="HOGENOM" id="CLU_037799_0_0_1"/>
<dbReference type="InterPro" id="IPR031961">
    <property type="entry name" value="DUF4780"/>
</dbReference>
<feature type="compositionally biased region" description="Basic and acidic residues" evidence="1">
    <location>
        <begin position="1"/>
        <end position="10"/>
    </location>
</feature>
<reference evidence="3 4" key="2">
    <citation type="journal article" date="2008" name="Bioinformatics">
        <title>Assembly reconciliation.</title>
        <authorList>
            <person name="Zimin A.V."/>
            <person name="Smith D.R."/>
            <person name="Sutton G."/>
            <person name="Yorke J.A."/>
        </authorList>
    </citation>
    <scope>NUCLEOTIDE SEQUENCE [LARGE SCALE GENOMIC DNA]</scope>
    <source>
        <strain evidence="3 4">TSC#14021-0224.01</strain>
    </source>
</reference>
<dbReference type="OrthoDB" id="7855728at2759"/>
<feature type="compositionally biased region" description="Basic and acidic residues" evidence="1">
    <location>
        <begin position="474"/>
        <end position="498"/>
    </location>
</feature>
<feature type="region of interest" description="Disordered" evidence="1">
    <location>
        <begin position="465"/>
        <end position="499"/>
    </location>
</feature>
<accession>B3P5B6</accession>
<sequence>MTRYSREDPRFAPTPCSWENKNVKPGYEDSDGLERASWARRKDCDDSQESGIRGGRYGTAQRSSPIRSVHQQRKRNGSLDSNGKNHKRSRGADAPQSISAWRYKELIQDNLSMALVDEIHADGCLLFEKWGEIETRLADMVADKLTAVPQGPNPLLDSSLVIRGHRVIRCEDGFSKIFLEDCIEQLADAWNGVRIKLVHASEIPSPSQAALEVVQAQQVQYTEETVENSLGWTLPRGAQLSDTVIQEIQMRLQNKRRGYQLRFQIKDGPITWKVMGGRGSRVRIAYYTLAKDTTRMEDTKQVEVEQAKGAHNTKIIRQSVIAHQAEEVTQSSVEQQTEVNSFGWIVLRGAEFSGAAIKEIKNGFLNKSKGQTAQFLVNDEGKSWRVTVGSDFRVRITEDVPVHTEVEQTEANSSNWIVPPGAELSEAAIQEIQARVLKRNNVNRFKFLEVHLSNTTEQNIRDKSMEMEPTGNTERSEDAAHAKDVNQTENVDKLDQSDWKLPPGAQLSNKAILLIQERIEKTLRKGRCPFLIRDGDNLWRVFHYKNQPVRIVPHNPDIEIMEHHKKNSIKQDRNLGKT</sequence>
<evidence type="ECO:0000259" key="2">
    <source>
        <dbReference type="Pfam" id="PF16012"/>
    </source>
</evidence>
<organism evidence="3 4">
    <name type="scientific">Drosophila erecta</name>
    <name type="common">Fruit fly</name>
    <dbReference type="NCBI Taxonomy" id="7220"/>
    <lineage>
        <taxon>Eukaryota</taxon>
        <taxon>Metazoa</taxon>
        <taxon>Ecdysozoa</taxon>
        <taxon>Arthropoda</taxon>
        <taxon>Hexapoda</taxon>
        <taxon>Insecta</taxon>
        <taxon>Pterygota</taxon>
        <taxon>Neoptera</taxon>
        <taxon>Endopterygota</taxon>
        <taxon>Diptera</taxon>
        <taxon>Brachycera</taxon>
        <taxon>Muscomorpha</taxon>
        <taxon>Ephydroidea</taxon>
        <taxon>Drosophilidae</taxon>
        <taxon>Drosophila</taxon>
        <taxon>Sophophora</taxon>
    </lineage>
</organism>
<dbReference type="Pfam" id="PF16012">
    <property type="entry name" value="DUF4780"/>
    <property type="match status" value="1"/>
</dbReference>
<feature type="region of interest" description="Disordered" evidence="1">
    <location>
        <begin position="1"/>
        <end position="94"/>
    </location>
</feature>
<dbReference type="Proteomes" id="UP000008711">
    <property type="component" value="Unassembled WGS sequence"/>
</dbReference>
<reference evidence="3 4" key="1">
    <citation type="journal article" date="2007" name="Nature">
        <title>Evolution of genes and genomes on the Drosophila phylogeny.</title>
        <authorList>
            <consortium name="Drosophila 12 Genomes Consortium"/>
            <person name="Clark A.G."/>
            <person name="Eisen M.B."/>
            <person name="Smith D.R."/>
            <person name="Bergman C.M."/>
            <person name="Oliver B."/>
            <person name="Markow T.A."/>
            <person name="Kaufman T.C."/>
            <person name="Kellis M."/>
            <person name="Gelbart W."/>
            <person name="Iyer V.N."/>
            <person name="Pollard D.A."/>
            <person name="Sackton T.B."/>
            <person name="Larracuente A.M."/>
            <person name="Singh N.D."/>
            <person name="Abad J.P."/>
            <person name="Abt D.N."/>
            <person name="Adryan B."/>
            <person name="Aguade M."/>
            <person name="Akashi H."/>
            <person name="Anderson W.W."/>
            <person name="Aquadro C.F."/>
            <person name="Ardell D.H."/>
            <person name="Arguello R."/>
            <person name="Artieri C.G."/>
            <person name="Barbash D.A."/>
            <person name="Barker D."/>
            <person name="Barsanti P."/>
            <person name="Batterham P."/>
            <person name="Batzoglou S."/>
            <person name="Begun D."/>
            <person name="Bhutkar A."/>
            <person name="Blanco E."/>
            <person name="Bosak S.A."/>
            <person name="Bradley R.K."/>
            <person name="Brand A.D."/>
            <person name="Brent M.R."/>
            <person name="Brooks A.N."/>
            <person name="Brown R.H."/>
            <person name="Butlin R.K."/>
            <person name="Caggese C."/>
            <person name="Calvi B.R."/>
            <person name="Bernardo de Carvalho A."/>
            <person name="Caspi A."/>
            <person name="Castrezana S."/>
            <person name="Celniker S.E."/>
            <person name="Chang J.L."/>
            <person name="Chapple C."/>
            <person name="Chatterji S."/>
            <person name="Chinwalla A."/>
            <person name="Civetta A."/>
            <person name="Clifton S.W."/>
            <person name="Comeron J.M."/>
            <person name="Costello J.C."/>
            <person name="Coyne J.A."/>
            <person name="Daub J."/>
            <person name="David R.G."/>
            <person name="Delcher A.L."/>
            <person name="Delehaunty K."/>
            <person name="Do C.B."/>
            <person name="Ebling H."/>
            <person name="Edwards K."/>
            <person name="Eickbush T."/>
            <person name="Evans J.D."/>
            <person name="Filipski A."/>
            <person name="Findeiss S."/>
            <person name="Freyhult E."/>
            <person name="Fulton L."/>
            <person name="Fulton R."/>
            <person name="Garcia A.C."/>
            <person name="Gardiner A."/>
            <person name="Garfield D.A."/>
            <person name="Garvin B.E."/>
            <person name="Gibson G."/>
            <person name="Gilbert D."/>
            <person name="Gnerre S."/>
            <person name="Godfrey J."/>
            <person name="Good R."/>
            <person name="Gotea V."/>
            <person name="Gravely B."/>
            <person name="Greenberg A.J."/>
            <person name="Griffiths-Jones S."/>
            <person name="Gross S."/>
            <person name="Guigo R."/>
            <person name="Gustafson E.A."/>
            <person name="Haerty W."/>
            <person name="Hahn M.W."/>
            <person name="Halligan D.L."/>
            <person name="Halpern A.L."/>
            <person name="Halter G.M."/>
            <person name="Han M.V."/>
            <person name="Heger A."/>
            <person name="Hillier L."/>
            <person name="Hinrichs A.S."/>
            <person name="Holmes I."/>
            <person name="Hoskins R.A."/>
            <person name="Hubisz M.J."/>
            <person name="Hultmark D."/>
            <person name="Huntley M.A."/>
            <person name="Jaffe D.B."/>
            <person name="Jagadeeshan S."/>
            <person name="Jeck W.R."/>
            <person name="Johnson J."/>
            <person name="Jones C.D."/>
            <person name="Jordan W.C."/>
            <person name="Karpen G.H."/>
            <person name="Kataoka E."/>
            <person name="Keightley P.D."/>
            <person name="Kheradpour P."/>
            <person name="Kirkness E.F."/>
            <person name="Koerich L.B."/>
            <person name="Kristiansen K."/>
            <person name="Kudrna D."/>
            <person name="Kulathinal R.J."/>
            <person name="Kumar S."/>
            <person name="Kwok R."/>
            <person name="Lander E."/>
            <person name="Langley C.H."/>
            <person name="Lapoint R."/>
            <person name="Lazzaro B.P."/>
            <person name="Lee S.J."/>
            <person name="Levesque L."/>
            <person name="Li R."/>
            <person name="Lin C.F."/>
            <person name="Lin M.F."/>
            <person name="Lindblad-Toh K."/>
            <person name="Llopart A."/>
            <person name="Long M."/>
            <person name="Low L."/>
            <person name="Lozovsky E."/>
            <person name="Lu J."/>
            <person name="Luo M."/>
            <person name="Machado C.A."/>
            <person name="Makalowski W."/>
            <person name="Marzo M."/>
            <person name="Matsuda M."/>
            <person name="Matzkin L."/>
            <person name="McAllister B."/>
            <person name="McBride C.S."/>
            <person name="McKernan B."/>
            <person name="McKernan K."/>
            <person name="Mendez-Lago M."/>
            <person name="Minx P."/>
            <person name="Mollenhauer M.U."/>
            <person name="Montooth K."/>
            <person name="Mount S.M."/>
            <person name="Mu X."/>
            <person name="Myers E."/>
            <person name="Negre B."/>
            <person name="Newfeld S."/>
            <person name="Nielsen R."/>
            <person name="Noor M.A."/>
            <person name="O'Grady P."/>
            <person name="Pachter L."/>
            <person name="Papaceit M."/>
            <person name="Parisi M.J."/>
            <person name="Parisi M."/>
            <person name="Parts L."/>
            <person name="Pedersen J.S."/>
            <person name="Pesole G."/>
            <person name="Phillippy A.M."/>
            <person name="Ponting C.P."/>
            <person name="Pop M."/>
            <person name="Porcelli D."/>
            <person name="Powell J.R."/>
            <person name="Prohaska S."/>
            <person name="Pruitt K."/>
            <person name="Puig M."/>
            <person name="Quesneville H."/>
            <person name="Ram K.R."/>
            <person name="Rand D."/>
            <person name="Rasmussen M.D."/>
            <person name="Reed L.K."/>
            <person name="Reenan R."/>
            <person name="Reily A."/>
            <person name="Remington K.A."/>
            <person name="Rieger T.T."/>
            <person name="Ritchie M.G."/>
            <person name="Robin C."/>
            <person name="Rogers Y.H."/>
            <person name="Rohde C."/>
            <person name="Rozas J."/>
            <person name="Rubenfield M.J."/>
            <person name="Ruiz A."/>
            <person name="Russo S."/>
            <person name="Salzberg S.L."/>
            <person name="Sanchez-Gracia A."/>
            <person name="Saranga D.J."/>
            <person name="Sato H."/>
            <person name="Schaeffer S.W."/>
            <person name="Schatz M.C."/>
            <person name="Schlenke T."/>
            <person name="Schwartz R."/>
            <person name="Segarra C."/>
            <person name="Singh R.S."/>
            <person name="Sirot L."/>
            <person name="Sirota M."/>
            <person name="Sisneros N.B."/>
            <person name="Smith C.D."/>
            <person name="Smith T.F."/>
            <person name="Spieth J."/>
            <person name="Stage D.E."/>
            <person name="Stark A."/>
            <person name="Stephan W."/>
            <person name="Strausberg R.L."/>
            <person name="Strempel S."/>
            <person name="Sturgill D."/>
            <person name="Sutton G."/>
            <person name="Sutton G.G."/>
            <person name="Tao W."/>
            <person name="Teichmann S."/>
            <person name="Tobari Y.N."/>
            <person name="Tomimura Y."/>
            <person name="Tsolas J.M."/>
            <person name="Valente V.L."/>
            <person name="Venter E."/>
            <person name="Venter J.C."/>
            <person name="Vicario S."/>
            <person name="Vieira F.G."/>
            <person name="Vilella A.J."/>
            <person name="Villasante A."/>
            <person name="Walenz B."/>
            <person name="Wang J."/>
            <person name="Wasserman M."/>
            <person name="Watts T."/>
            <person name="Wilson D."/>
            <person name="Wilson R.K."/>
            <person name="Wing R.A."/>
            <person name="Wolfner M.F."/>
            <person name="Wong A."/>
            <person name="Wong G.K."/>
            <person name="Wu C.I."/>
            <person name="Wu G."/>
            <person name="Yamamoto D."/>
            <person name="Yang H.P."/>
            <person name="Yang S.P."/>
            <person name="Yorke J.A."/>
            <person name="Yoshida K."/>
            <person name="Zdobnov E."/>
            <person name="Zhang P."/>
            <person name="Zhang Y."/>
            <person name="Zimin A.V."/>
            <person name="Baldwin J."/>
            <person name="Abdouelleil A."/>
            <person name="Abdulkadir J."/>
            <person name="Abebe A."/>
            <person name="Abera B."/>
            <person name="Abreu J."/>
            <person name="Acer S.C."/>
            <person name="Aftuck L."/>
            <person name="Alexander A."/>
            <person name="An P."/>
            <person name="Anderson E."/>
            <person name="Anderson S."/>
            <person name="Arachi H."/>
            <person name="Azer M."/>
            <person name="Bachantsang P."/>
            <person name="Barry A."/>
            <person name="Bayul T."/>
            <person name="Berlin A."/>
            <person name="Bessette D."/>
            <person name="Bloom T."/>
            <person name="Blye J."/>
            <person name="Boguslavskiy L."/>
            <person name="Bonnet C."/>
            <person name="Boukhgalter B."/>
            <person name="Bourzgui I."/>
            <person name="Brown A."/>
            <person name="Cahill P."/>
            <person name="Channer S."/>
            <person name="Cheshatsang Y."/>
            <person name="Chuda L."/>
            <person name="Citroen M."/>
            <person name="Collymore A."/>
            <person name="Cooke P."/>
            <person name="Costello M."/>
            <person name="D'Aco K."/>
            <person name="Daza R."/>
            <person name="De Haan G."/>
            <person name="DeGray S."/>
            <person name="DeMaso C."/>
            <person name="Dhargay N."/>
            <person name="Dooley K."/>
            <person name="Dooley E."/>
            <person name="Doricent M."/>
            <person name="Dorje P."/>
            <person name="Dorjee K."/>
            <person name="Dupes A."/>
            <person name="Elong R."/>
            <person name="Falk J."/>
            <person name="Farina A."/>
            <person name="Faro S."/>
            <person name="Ferguson D."/>
            <person name="Fisher S."/>
            <person name="Foley C.D."/>
            <person name="Franke A."/>
            <person name="Friedrich D."/>
            <person name="Gadbois L."/>
            <person name="Gearin G."/>
            <person name="Gearin C.R."/>
            <person name="Giannoukos G."/>
            <person name="Goode T."/>
            <person name="Graham J."/>
            <person name="Grandbois E."/>
            <person name="Grewal S."/>
            <person name="Gyaltsen K."/>
            <person name="Hafez N."/>
            <person name="Hagos B."/>
            <person name="Hall J."/>
            <person name="Henson C."/>
            <person name="Hollinger A."/>
            <person name="Honan T."/>
            <person name="Huard M.D."/>
            <person name="Hughes L."/>
            <person name="Hurhula B."/>
            <person name="Husby M.E."/>
            <person name="Kamat A."/>
            <person name="Kanga B."/>
            <person name="Kashin S."/>
            <person name="Khazanovich D."/>
            <person name="Kisner P."/>
            <person name="Lance K."/>
            <person name="Lara M."/>
            <person name="Lee W."/>
            <person name="Lennon N."/>
            <person name="Letendre F."/>
            <person name="LeVine R."/>
            <person name="Lipovsky A."/>
            <person name="Liu X."/>
            <person name="Liu J."/>
            <person name="Liu S."/>
            <person name="Lokyitsang T."/>
            <person name="Lokyitsang Y."/>
            <person name="Lubonja R."/>
            <person name="Lui A."/>
            <person name="MacDonald P."/>
            <person name="Magnisalis V."/>
            <person name="Maru K."/>
            <person name="Matthews C."/>
            <person name="McCusker W."/>
            <person name="McDonough S."/>
            <person name="Mehta T."/>
            <person name="Meldrim J."/>
            <person name="Meneus L."/>
            <person name="Mihai O."/>
            <person name="Mihalev A."/>
            <person name="Mihova T."/>
            <person name="Mittelman R."/>
            <person name="Mlenga V."/>
            <person name="Montmayeur A."/>
            <person name="Mulrain L."/>
            <person name="Navidi A."/>
            <person name="Naylor J."/>
            <person name="Negash T."/>
            <person name="Nguyen T."/>
            <person name="Nguyen N."/>
            <person name="Nicol R."/>
            <person name="Norbu C."/>
            <person name="Norbu N."/>
            <person name="Novod N."/>
            <person name="O'Neill B."/>
            <person name="Osman S."/>
            <person name="Markiewicz E."/>
            <person name="Oyono O.L."/>
            <person name="Patti C."/>
            <person name="Phunkhang P."/>
            <person name="Pierre F."/>
            <person name="Priest M."/>
            <person name="Raghuraman S."/>
            <person name="Rege F."/>
            <person name="Reyes R."/>
            <person name="Rise C."/>
            <person name="Rogov P."/>
            <person name="Ross K."/>
            <person name="Ryan E."/>
            <person name="Settipalli S."/>
            <person name="Shea T."/>
            <person name="Sherpa N."/>
            <person name="Shi L."/>
            <person name="Shih D."/>
            <person name="Sparrow T."/>
            <person name="Spaulding J."/>
            <person name="Stalker J."/>
            <person name="Stange-Thomann N."/>
            <person name="Stavropoulos S."/>
            <person name="Stone C."/>
            <person name="Strader C."/>
            <person name="Tesfaye S."/>
            <person name="Thomson T."/>
            <person name="Thoulutsang Y."/>
            <person name="Thoulutsang D."/>
            <person name="Topham K."/>
            <person name="Topping I."/>
            <person name="Tsamla T."/>
            <person name="Vassiliev H."/>
            <person name="Vo A."/>
            <person name="Wangchuk T."/>
            <person name="Wangdi T."/>
            <person name="Weiand M."/>
            <person name="Wilkinson J."/>
            <person name="Wilson A."/>
            <person name="Yadav S."/>
            <person name="Young G."/>
            <person name="Yu Q."/>
            <person name="Zembek L."/>
            <person name="Zhong D."/>
            <person name="Zimmer A."/>
            <person name="Zwirko Z."/>
            <person name="Jaffe D.B."/>
            <person name="Alvarez P."/>
            <person name="Brockman W."/>
            <person name="Butler J."/>
            <person name="Chin C."/>
            <person name="Gnerre S."/>
            <person name="Grabherr M."/>
            <person name="Kleber M."/>
            <person name="Mauceli E."/>
            <person name="MacCallum I."/>
        </authorList>
    </citation>
    <scope>NUCLEOTIDE SEQUENCE [LARGE SCALE GENOMIC DNA]</scope>
    <source>
        <strain evidence="3 4">TSC#14021-0224.01</strain>
    </source>
</reference>
<dbReference type="AlphaFoldDB" id="B3P5B6"/>
<evidence type="ECO:0000313" key="4">
    <source>
        <dbReference type="Proteomes" id="UP000008711"/>
    </source>
</evidence>
<protein>
    <submittedName>
        <fullName evidence="3">GG11993</fullName>
    </submittedName>
</protein>